<sequence>MSASADVVAASTSIHEAIRMVGGARWVVRGIQRIFGVALVCAAVALWLMPGAGWQQDKMLFKLVLSVVALGAGIGLLQSSARPPAPAVEIDSIRREIRLVRLAKRGKPTILQRCAFKDLARVEQNGAHLRFWGADGGLFAEFTISDRGALDGLMAWLRDAGKLA</sequence>
<evidence type="ECO:0000313" key="3">
    <source>
        <dbReference type="Proteomes" id="UP000198977"/>
    </source>
</evidence>
<dbReference type="OrthoDB" id="7725209at2"/>
<proteinExistence type="predicted"/>
<accession>A0A1I1ZK31</accession>
<organism evidence="2 3">
    <name type="scientific">Sulfitobacter brevis</name>
    <dbReference type="NCBI Taxonomy" id="74348"/>
    <lineage>
        <taxon>Bacteria</taxon>
        <taxon>Pseudomonadati</taxon>
        <taxon>Pseudomonadota</taxon>
        <taxon>Alphaproteobacteria</taxon>
        <taxon>Rhodobacterales</taxon>
        <taxon>Roseobacteraceae</taxon>
        <taxon>Sulfitobacter</taxon>
    </lineage>
</organism>
<dbReference type="AlphaFoldDB" id="A0A1I1ZK31"/>
<reference evidence="2 3" key="1">
    <citation type="submission" date="2016-10" db="EMBL/GenBank/DDBJ databases">
        <authorList>
            <person name="de Groot N.N."/>
        </authorList>
    </citation>
    <scope>NUCLEOTIDE SEQUENCE [LARGE SCALE GENOMIC DNA]</scope>
    <source>
        <strain evidence="2 3">DSM 11443</strain>
    </source>
</reference>
<feature type="transmembrane region" description="Helical" evidence="1">
    <location>
        <begin position="34"/>
        <end position="53"/>
    </location>
</feature>
<dbReference type="EMBL" id="FOMW01000006">
    <property type="protein sequence ID" value="SFE31718.1"/>
    <property type="molecule type" value="Genomic_DNA"/>
</dbReference>
<dbReference type="Proteomes" id="UP000198977">
    <property type="component" value="Unassembled WGS sequence"/>
</dbReference>
<keyword evidence="1" id="KW-1133">Transmembrane helix</keyword>
<keyword evidence="1" id="KW-0472">Membrane</keyword>
<protein>
    <submittedName>
        <fullName evidence="2">Uncharacterized protein</fullName>
    </submittedName>
</protein>
<evidence type="ECO:0000256" key="1">
    <source>
        <dbReference type="SAM" id="Phobius"/>
    </source>
</evidence>
<name>A0A1I1ZK31_9RHOB</name>
<evidence type="ECO:0000313" key="2">
    <source>
        <dbReference type="EMBL" id="SFE31718.1"/>
    </source>
</evidence>
<dbReference type="RefSeq" id="WP_093923725.1">
    <property type="nucleotide sequence ID" value="NZ_FOMW01000006.1"/>
</dbReference>
<keyword evidence="1" id="KW-0812">Transmembrane</keyword>
<keyword evidence="3" id="KW-1185">Reference proteome</keyword>
<gene>
    <name evidence="2" type="ORF">SAMN04488523_106168</name>
</gene>